<dbReference type="Proteomes" id="UP000298860">
    <property type="component" value="Unassembled WGS sequence"/>
</dbReference>
<dbReference type="Pfam" id="PF10262">
    <property type="entry name" value="Rdx"/>
    <property type="match status" value="1"/>
</dbReference>
<organism evidence="2 3">
    <name type="scientific">Gandjariella thermophila</name>
    <dbReference type="NCBI Taxonomy" id="1931992"/>
    <lineage>
        <taxon>Bacteria</taxon>
        <taxon>Bacillati</taxon>
        <taxon>Actinomycetota</taxon>
        <taxon>Actinomycetes</taxon>
        <taxon>Pseudonocardiales</taxon>
        <taxon>Pseudonocardiaceae</taxon>
        <taxon>Gandjariella</taxon>
    </lineage>
</organism>
<name>A0A4D4J511_9PSEU</name>
<comment type="caution">
    <text evidence="2">The sequence shown here is derived from an EMBL/GenBank/DDBJ whole genome shotgun (WGS) entry which is preliminary data.</text>
</comment>
<dbReference type="SUPFAM" id="SSF52833">
    <property type="entry name" value="Thioredoxin-like"/>
    <property type="match status" value="1"/>
</dbReference>
<evidence type="ECO:0000313" key="2">
    <source>
        <dbReference type="EMBL" id="GDY29699.1"/>
    </source>
</evidence>
<dbReference type="PANTHER" id="PTHR36417:SF2">
    <property type="entry name" value="SELENOPROTEIN DOMAIN PROTEIN (AFU_ORTHOLOGUE AFUA_1G05220)"/>
    <property type="match status" value="1"/>
</dbReference>
<protein>
    <recommendedName>
        <fullName evidence="4">Selenoprotein W-related protein</fullName>
    </recommendedName>
</protein>
<keyword evidence="3" id="KW-1185">Reference proteome</keyword>
<dbReference type="InterPro" id="IPR011893">
    <property type="entry name" value="Selenoprotein_Rdx-typ"/>
</dbReference>
<dbReference type="InterPro" id="IPR036249">
    <property type="entry name" value="Thioredoxin-like_sf"/>
</dbReference>
<proteinExistence type="predicted"/>
<evidence type="ECO:0008006" key="4">
    <source>
        <dbReference type="Google" id="ProtNLM"/>
    </source>
</evidence>
<evidence type="ECO:0000313" key="3">
    <source>
        <dbReference type="Proteomes" id="UP000298860"/>
    </source>
</evidence>
<dbReference type="AlphaFoldDB" id="A0A4D4J511"/>
<accession>A0A4D4J511</accession>
<evidence type="ECO:0000256" key="1">
    <source>
        <dbReference type="ARBA" id="ARBA00023284"/>
    </source>
</evidence>
<dbReference type="RefSeq" id="WP_225978143.1">
    <property type="nucleotide sequence ID" value="NZ_BJFL01000004.1"/>
</dbReference>
<gene>
    <name evidence="2" type="ORF">GTS_13320</name>
</gene>
<dbReference type="NCBIfam" id="TIGR02174">
    <property type="entry name" value="CXXU_selWTH"/>
    <property type="match status" value="1"/>
</dbReference>
<dbReference type="EMBL" id="BJFL01000004">
    <property type="protein sequence ID" value="GDY29699.1"/>
    <property type="molecule type" value="Genomic_DNA"/>
</dbReference>
<dbReference type="Gene3D" id="3.40.30.10">
    <property type="entry name" value="Glutaredoxin"/>
    <property type="match status" value="1"/>
</dbReference>
<reference evidence="3" key="1">
    <citation type="submission" date="2019-04" db="EMBL/GenBank/DDBJ databases">
        <title>Draft genome sequence of Pseudonocardiaceae bacterium SL3-2-4.</title>
        <authorList>
            <person name="Ningsih F."/>
            <person name="Yokota A."/>
            <person name="Sakai Y."/>
            <person name="Nanatani K."/>
            <person name="Yabe S."/>
            <person name="Oetari A."/>
            <person name="Sjamsuridzal W."/>
        </authorList>
    </citation>
    <scope>NUCLEOTIDE SEQUENCE [LARGE SCALE GENOMIC DNA]</scope>
    <source>
        <strain evidence="3">SL3-2-4</strain>
    </source>
</reference>
<sequence>MTAGQPRLEIEYCTRCRWLLRAGWTAQELLTTFTTELGEVALIPGTGGVFDIRIDGETVWSRAERGGFPELATLKQLVRDRIAPGRDLGHTDRR</sequence>
<keyword evidence="1" id="KW-0676">Redox-active center</keyword>
<dbReference type="PANTHER" id="PTHR36417">
    <property type="entry name" value="SELENOPROTEIN DOMAIN PROTEIN (AFU_ORTHOLOGUE AFUA_1G05220)"/>
    <property type="match status" value="1"/>
</dbReference>